<dbReference type="Pfam" id="PF00808">
    <property type="entry name" value="CBFD_NFYB_HMF"/>
    <property type="match status" value="1"/>
</dbReference>
<protein>
    <recommendedName>
        <fullName evidence="4">Transcription factor CBF/NF-Y/archaeal histone domain-containing protein</fullName>
    </recommendedName>
</protein>
<evidence type="ECO:0000313" key="5">
    <source>
        <dbReference type="EMBL" id="EGS21606.1"/>
    </source>
</evidence>
<dbReference type="GO" id="GO:0006261">
    <property type="term" value="P:DNA-templated DNA replication"/>
    <property type="evidence" value="ECO:0007669"/>
    <property type="project" value="TreeGrafter"/>
</dbReference>
<dbReference type="STRING" id="759272.G0S6F1"/>
<dbReference type="CDD" id="cd23645">
    <property type="entry name" value="HFD_Dpb3-like"/>
    <property type="match status" value="1"/>
</dbReference>
<organism evidence="6">
    <name type="scientific">Chaetomium thermophilum (strain DSM 1495 / CBS 144.50 / IMI 039719)</name>
    <name type="common">Thermochaetoides thermophila</name>
    <dbReference type="NCBI Taxonomy" id="759272"/>
    <lineage>
        <taxon>Eukaryota</taxon>
        <taxon>Fungi</taxon>
        <taxon>Dikarya</taxon>
        <taxon>Ascomycota</taxon>
        <taxon>Pezizomycotina</taxon>
        <taxon>Sordariomycetes</taxon>
        <taxon>Sordariomycetidae</taxon>
        <taxon>Sordariales</taxon>
        <taxon>Chaetomiaceae</taxon>
        <taxon>Thermochaetoides</taxon>
    </lineage>
</organism>
<dbReference type="PANTHER" id="PTHR10252">
    <property type="entry name" value="HISTONE-LIKE TRANSCRIPTION FACTOR CCAAT-RELATED"/>
    <property type="match status" value="1"/>
</dbReference>
<dbReference type="GeneID" id="18257507"/>
<sequence>MPYNTTAIPPRKEVTGQTLLPLTRVKKIIAVDPDINVCSNNAAFVITLAAEMFVQYLAAEAQNMTKLDRKPRRNIQYKDLANAVAAHDNLEFLEDIIPKTVPYKDIKIKAAATRAKLATEKMDGMAAAVDDRSTDGMSNGKKHKSIINGTTNGYSRSHVFSPDASDPSAQLQREMRQAQHSHDGDVDMTG</sequence>
<comment type="subcellular location">
    <subcellularLocation>
        <location evidence="1">Nucleus</location>
    </subcellularLocation>
</comment>
<accession>G0S6F1</accession>
<evidence type="ECO:0000256" key="1">
    <source>
        <dbReference type="ARBA" id="ARBA00004123"/>
    </source>
</evidence>
<dbReference type="Proteomes" id="UP000008066">
    <property type="component" value="Unassembled WGS sequence"/>
</dbReference>
<name>G0S6F1_CHATD</name>
<evidence type="ECO:0000313" key="6">
    <source>
        <dbReference type="Proteomes" id="UP000008066"/>
    </source>
</evidence>
<dbReference type="AlphaFoldDB" id="G0S6F1"/>
<dbReference type="EMBL" id="GL988041">
    <property type="protein sequence ID" value="EGS21606.1"/>
    <property type="molecule type" value="Genomic_DNA"/>
</dbReference>
<dbReference type="InterPro" id="IPR003958">
    <property type="entry name" value="CBFA_NFYB_domain"/>
</dbReference>
<feature type="region of interest" description="Disordered" evidence="3">
    <location>
        <begin position="130"/>
        <end position="190"/>
    </location>
</feature>
<dbReference type="eggNOG" id="KOG1657">
    <property type="taxonomic scope" value="Eukaryota"/>
</dbReference>
<feature type="domain" description="Transcription factor CBF/NF-Y/archaeal histone" evidence="4">
    <location>
        <begin position="19"/>
        <end position="84"/>
    </location>
</feature>
<dbReference type="SUPFAM" id="SSF47113">
    <property type="entry name" value="Histone-fold"/>
    <property type="match status" value="1"/>
</dbReference>
<proteinExistence type="predicted"/>
<dbReference type="Gene3D" id="1.10.20.10">
    <property type="entry name" value="Histone, subunit A"/>
    <property type="match status" value="1"/>
</dbReference>
<gene>
    <name evidence="5" type="ORF">CTHT_0034690</name>
</gene>
<feature type="compositionally biased region" description="Basic and acidic residues" evidence="3">
    <location>
        <begin position="173"/>
        <end position="190"/>
    </location>
</feature>
<dbReference type="OrthoDB" id="636685at2759"/>
<evidence type="ECO:0000256" key="3">
    <source>
        <dbReference type="SAM" id="MobiDB-lite"/>
    </source>
</evidence>
<dbReference type="KEGG" id="cthr:CTHT_0034690"/>
<reference evidence="5 6" key="1">
    <citation type="journal article" date="2011" name="Cell">
        <title>Insight into structure and assembly of the nuclear pore complex by utilizing the genome of a eukaryotic thermophile.</title>
        <authorList>
            <person name="Amlacher S."/>
            <person name="Sarges P."/>
            <person name="Flemming D."/>
            <person name="van Noort V."/>
            <person name="Kunze R."/>
            <person name="Devos D.P."/>
            <person name="Arumugam M."/>
            <person name="Bork P."/>
            <person name="Hurt E."/>
        </authorList>
    </citation>
    <scope>NUCLEOTIDE SEQUENCE [LARGE SCALE GENOMIC DNA]</scope>
    <source>
        <strain evidence="6">DSM 1495 / CBS 144.50 / IMI 039719</strain>
    </source>
</reference>
<dbReference type="GO" id="GO:0008623">
    <property type="term" value="C:CHRAC"/>
    <property type="evidence" value="ECO:0007669"/>
    <property type="project" value="TreeGrafter"/>
</dbReference>
<evidence type="ECO:0000256" key="2">
    <source>
        <dbReference type="ARBA" id="ARBA00023242"/>
    </source>
</evidence>
<dbReference type="PANTHER" id="PTHR10252:SF54">
    <property type="entry name" value="CHROMATIN ACCESSIBILITY COMPLEX PROTEIN 1"/>
    <property type="match status" value="1"/>
</dbReference>
<dbReference type="HOGENOM" id="CLU_045277_7_3_1"/>
<evidence type="ECO:0000259" key="4">
    <source>
        <dbReference type="Pfam" id="PF00808"/>
    </source>
</evidence>
<dbReference type="InterPro" id="IPR009072">
    <property type="entry name" value="Histone-fold"/>
</dbReference>
<dbReference type="RefSeq" id="XP_006693902.1">
    <property type="nucleotide sequence ID" value="XM_006693839.1"/>
</dbReference>
<dbReference type="OMA" id="PYNTNAI"/>
<keyword evidence="2" id="KW-0539">Nucleus</keyword>
<dbReference type="GO" id="GO:0046982">
    <property type="term" value="F:protein heterodimerization activity"/>
    <property type="evidence" value="ECO:0007669"/>
    <property type="project" value="InterPro"/>
</dbReference>
<keyword evidence="6" id="KW-1185">Reference proteome</keyword>
<dbReference type="InterPro" id="IPR050568">
    <property type="entry name" value="Transcr_DNA_Rep_Reg"/>
</dbReference>